<proteinExistence type="predicted"/>
<protein>
    <submittedName>
        <fullName evidence="1">Uncharacterized protein</fullName>
    </submittedName>
</protein>
<dbReference type="EMBL" id="UGYO01000002">
    <property type="protein sequence ID" value="SUJ03094.1"/>
    <property type="molecule type" value="Genomic_DNA"/>
</dbReference>
<gene>
    <name evidence="1" type="ORF">NCTC10738_03548</name>
</gene>
<name>A0A380BNB4_9GAMM</name>
<sequence>MTFPRLKGIETRQEGNMPELLTVNYDLWTLRLTLAFQPNEIVYVDFEAVEGFRVLDEGQLLEFWGDDSKDHWVFEVLNNGWLAAEAARETAPSIAENSQLKEYLVAGINDCVSILDYASPRVTFKSGCT</sequence>
<accession>A0A380BNB4</accession>
<organism evidence="1 2">
    <name type="scientific">Shewanella algae</name>
    <dbReference type="NCBI Taxonomy" id="38313"/>
    <lineage>
        <taxon>Bacteria</taxon>
        <taxon>Pseudomonadati</taxon>
        <taxon>Pseudomonadota</taxon>
        <taxon>Gammaproteobacteria</taxon>
        <taxon>Alteromonadales</taxon>
        <taxon>Shewanellaceae</taxon>
        <taxon>Shewanella</taxon>
    </lineage>
</organism>
<evidence type="ECO:0000313" key="1">
    <source>
        <dbReference type="EMBL" id="SUJ03094.1"/>
    </source>
</evidence>
<evidence type="ECO:0000313" key="2">
    <source>
        <dbReference type="Proteomes" id="UP000254069"/>
    </source>
</evidence>
<dbReference type="RefSeq" id="WP_115390244.1">
    <property type="nucleotide sequence ID" value="NZ_JBKBAZ010000007.1"/>
</dbReference>
<keyword evidence="2" id="KW-1185">Reference proteome</keyword>
<dbReference type="AlphaFoldDB" id="A0A380BNB4"/>
<reference evidence="1 2" key="1">
    <citation type="submission" date="2018-06" db="EMBL/GenBank/DDBJ databases">
        <authorList>
            <consortium name="Pathogen Informatics"/>
            <person name="Doyle S."/>
        </authorList>
    </citation>
    <scope>NUCLEOTIDE SEQUENCE [LARGE SCALE GENOMIC DNA]</scope>
    <source>
        <strain evidence="1 2">NCTC10738</strain>
    </source>
</reference>
<dbReference type="Proteomes" id="UP000254069">
    <property type="component" value="Unassembled WGS sequence"/>
</dbReference>